<protein>
    <submittedName>
        <fullName evidence="1">Uncharacterized protein</fullName>
    </submittedName>
</protein>
<reference evidence="1" key="1">
    <citation type="submission" date="2024-09" db="EMBL/GenBank/DDBJ databases">
        <title>Black Yeasts Isolated from many extreme environments.</title>
        <authorList>
            <person name="Coleine C."/>
            <person name="Stajich J.E."/>
            <person name="Selbmann L."/>
        </authorList>
    </citation>
    <scope>NUCLEOTIDE SEQUENCE</scope>
    <source>
        <strain evidence="1">CCFEE 5737</strain>
    </source>
</reference>
<dbReference type="Proteomes" id="UP001186974">
    <property type="component" value="Unassembled WGS sequence"/>
</dbReference>
<dbReference type="EMBL" id="JAWDJW010006924">
    <property type="protein sequence ID" value="KAK3063257.1"/>
    <property type="molecule type" value="Genomic_DNA"/>
</dbReference>
<comment type="caution">
    <text evidence="1">The sequence shown here is derived from an EMBL/GenBank/DDBJ whole genome shotgun (WGS) entry which is preliminary data.</text>
</comment>
<evidence type="ECO:0000313" key="1">
    <source>
        <dbReference type="EMBL" id="KAK3063257.1"/>
    </source>
</evidence>
<sequence>MAGTRNVTQPTYDFLTGGASPPHRPLRETFRQSQAIRAGIGNEELRAQIKTLQYEVNSMKEERELTSLQHQNDLRTAESRAEAEFSRAQAAERNSKAASTKHGALAREFQEAQDRATNEKADLEKKLRRSSEENRSLREEVEEAQTQLSELDRQNQYKLNEIETKRKALQATLDQVQADLNGKTSALQSTQQKLSVRDKEVADLESDMLRLKAQSEDGESLAVIRRQFSEQVALVQKLQSTNRQHATELDRLRRIHKSIEVVEEEKRMLESKLRRMSDLQQELGEAQVRKLQLEDERQAWASYLASQASAEGDLQFDSPEEMARAFMRERLEAVSLVEKLGEMEPELKIKDENITVLEEAKGKLLEEIDKLK</sequence>
<accession>A0ACC3D8C9</accession>
<gene>
    <name evidence="1" type="ORF">LTS18_001835</name>
</gene>
<feature type="non-terminal residue" evidence="1">
    <location>
        <position position="372"/>
    </location>
</feature>
<proteinExistence type="predicted"/>
<evidence type="ECO:0000313" key="2">
    <source>
        <dbReference type="Proteomes" id="UP001186974"/>
    </source>
</evidence>
<keyword evidence="2" id="KW-1185">Reference proteome</keyword>
<name>A0ACC3D8C9_9PEZI</name>
<organism evidence="1 2">
    <name type="scientific">Coniosporium uncinatum</name>
    <dbReference type="NCBI Taxonomy" id="93489"/>
    <lineage>
        <taxon>Eukaryota</taxon>
        <taxon>Fungi</taxon>
        <taxon>Dikarya</taxon>
        <taxon>Ascomycota</taxon>
        <taxon>Pezizomycotina</taxon>
        <taxon>Dothideomycetes</taxon>
        <taxon>Dothideomycetes incertae sedis</taxon>
        <taxon>Coniosporium</taxon>
    </lineage>
</organism>